<feature type="region of interest" description="Disordered" evidence="1">
    <location>
        <begin position="92"/>
        <end position="180"/>
    </location>
</feature>
<reference evidence="2" key="1">
    <citation type="journal article" date="2020" name="Stud. Mycol.">
        <title>101 Dothideomycetes genomes: a test case for predicting lifestyles and emergence of pathogens.</title>
        <authorList>
            <person name="Haridas S."/>
            <person name="Albert R."/>
            <person name="Binder M."/>
            <person name="Bloem J."/>
            <person name="Labutti K."/>
            <person name="Salamov A."/>
            <person name="Andreopoulos B."/>
            <person name="Baker S."/>
            <person name="Barry K."/>
            <person name="Bills G."/>
            <person name="Bluhm B."/>
            <person name="Cannon C."/>
            <person name="Castanera R."/>
            <person name="Culley D."/>
            <person name="Daum C."/>
            <person name="Ezra D."/>
            <person name="Gonzalez J."/>
            <person name="Henrissat B."/>
            <person name="Kuo A."/>
            <person name="Liang C."/>
            <person name="Lipzen A."/>
            <person name="Lutzoni F."/>
            <person name="Magnuson J."/>
            <person name="Mondo S."/>
            <person name="Nolan M."/>
            <person name="Ohm R."/>
            <person name="Pangilinan J."/>
            <person name="Park H.-J."/>
            <person name="Ramirez L."/>
            <person name="Alfaro M."/>
            <person name="Sun H."/>
            <person name="Tritt A."/>
            <person name="Yoshinaga Y."/>
            <person name="Zwiers L.-H."/>
            <person name="Turgeon B."/>
            <person name="Goodwin S."/>
            <person name="Spatafora J."/>
            <person name="Crous P."/>
            <person name="Grigoriev I."/>
        </authorList>
    </citation>
    <scope>NUCLEOTIDE SEQUENCE</scope>
    <source>
        <strain evidence="2">CBS 690.94</strain>
    </source>
</reference>
<sequence length="731" mass="82790">MASQASQAPSGNRKRQASAVEPEGLKTHPGDHHVTGRGGKRARTDAYNPTYTQITPIDSKKRRAASQDPDEGCDESVDEYQIIQRYKTEQIATQKSAKQARKDVGLDSTPSAQNDNVDQVSGEHVDQDDYESDTEENPAPENQEETQPQEEDSYGSEGDEEEEDDDDRYIPANPPTQAFFVQPPAKDLSWTKGRYAPTLPYVNQMVCPVNWVYVKSRAPGLTDVHIQAYMYRKPWVANGGEVEYDTIVNMFHAAGDNSVNSLEGVRKRFGKANLAVFETTGVWFESSTPGLKDYGIKGRTAAELQQNRADKNDADDADADTYVEDDTIPDPENPLPVKEELRPGDNLITFILQPPDLDIHDRCLECCQSGLCYDEKCREAWLDFCNSSDADSGSDSDDSDVENGDGVDENGPYCIGTHSKHRWVKVLSSQRAPFGCPIHQPLTLRFVHYDKFEAVCESPVEPVYLVDVPPKVFSLFTSCFAPEFRGEFPEKPQRLYVYLNEEDAANGKEFSKAVYEDIGSYTVGDILEAYCCSQSLNCPVVSDVLLGHLRNIVKEETSLKIFQPCDLQYVFHYTNASDPIRLLLFDAFRLNMAEGKRMTRQYGHLYPSQLVRYWNHWERQQNAEISPETTKLIENFLTEGWQGNRGASNGLRGHIRVIPESDEHPDDQEGVIWGNCIFKRWSRQMGKLLPDWLSREALHERFTQSDSLDALSSNNDRLFWDTYRNRPEDVE</sequence>
<name>A0A9P4PGW0_9PLEO</name>
<protein>
    <submittedName>
        <fullName evidence="2">Uncharacterized protein</fullName>
    </submittedName>
</protein>
<dbReference type="Proteomes" id="UP000799764">
    <property type="component" value="Unassembled WGS sequence"/>
</dbReference>
<evidence type="ECO:0000313" key="3">
    <source>
        <dbReference type="Proteomes" id="UP000799764"/>
    </source>
</evidence>
<evidence type="ECO:0000256" key="1">
    <source>
        <dbReference type="SAM" id="MobiDB-lite"/>
    </source>
</evidence>
<feature type="region of interest" description="Disordered" evidence="1">
    <location>
        <begin position="1"/>
        <end position="78"/>
    </location>
</feature>
<accession>A0A9P4PGW0</accession>
<gene>
    <name evidence="2" type="ORF">P171DRAFT_496437</name>
</gene>
<comment type="caution">
    <text evidence="2">The sequence shown here is derived from an EMBL/GenBank/DDBJ whole genome shotgun (WGS) entry which is preliminary data.</text>
</comment>
<feature type="compositionally biased region" description="Acidic residues" evidence="1">
    <location>
        <begin position="128"/>
        <end position="167"/>
    </location>
</feature>
<feature type="compositionally biased region" description="Acidic residues" evidence="1">
    <location>
        <begin position="392"/>
        <end position="408"/>
    </location>
</feature>
<dbReference type="OrthoDB" id="3791649at2759"/>
<dbReference type="EMBL" id="MU001503">
    <property type="protein sequence ID" value="KAF2443113.1"/>
    <property type="molecule type" value="Genomic_DNA"/>
</dbReference>
<feature type="compositionally biased region" description="Basic and acidic residues" evidence="1">
    <location>
        <begin position="23"/>
        <end position="34"/>
    </location>
</feature>
<proteinExistence type="predicted"/>
<feature type="region of interest" description="Disordered" evidence="1">
    <location>
        <begin position="389"/>
        <end position="410"/>
    </location>
</feature>
<feature type="compositionally biased region" description="Polar residues" evidence="1">
    <location>
        <begin position="108"/>
        <end position="119"/>
    </location>
</feature>
<feature type="compositionally biased region" description="Acidic residues" evidence="1">
    <location>
        <begin position="68"/>
        <end position="78"/>
    </location>
</feature>
<keyword evidence="3" id="KW-1185">Reference proteome</keyword>
<organism evidence="2 3">
    <name type="scientific">Karstenula rhodostoma CBS 690.94</name>
    <dbReference type="NCBI Taxonomy" id="1392251"/>
    <lineage>
        <taxon>Eukaryota</taxon>
        <taxon>Fungi</taxon>
        <taxon>Dikarya</taxon>
        <taxon>Ascomycota</taxon>
        <taxon>Pezizomycotina</taxon>
        <taxon>Dothideomycetes</taxon>
        <taxon>Pleosporomycetidae</taxon>
        <taxon>Pleosporales</taxon>
        <taxon>Massarineae</taxon>
        <taxon>Didymosphaeriaceae</taxon>
        <taxon>Karstenula</taxon>
    </lineage>
</organism>
<dbReference type="AlphaFoldDB" id="A0A9P4PGW0"/>
<feature type="compositionally biased region" description="Polar residues" evidence="1">
    <location>
        <begin position="47"/>
        <end position="56"/>
    </location>
</feature>
<feature type="compositionally biased region" description="Polar residues" evidence="1">
    <location>
        <begin position="1"/>
        <end position="10"/>
    </location>
</feature>
<evidence type="ECO:0000313" key="2">
    <source>
        <dbReference type="EMBL" id="KAF2443113.1"/>
    </source>
</evidence>